<proteinExistence type="predicted"/>
<accession>I1IID9</accession>
<sequence length="295" mass="31982">MARLSPSPSGSSRRLSELLEEQQEPFFLDLYLLAKGCSPTLLDSSAGASSSTCWPRSSRTSQALKNSKKTPASGVLRLLISKILILRGTTAAAAPRKKKLQFDGGKTPSKLKQAVEVNMDEAEEEEDDDDDSSKQLSPVSVLEPRTFEFEQQAPPAYAKKAIVIFRELLEHAAANKQPARQPPKSKNGLMDTKTAAAPAPAPTRTTGRAASAVQLEEMFEAELAKAHEFIAADMAGAMARLRDDVRSERREVAAELAAAVLEAMTEEIAAEILGMDHESDDGAVEDRKRCLVMKC</sequence>
<dbReference type="KEGG" id="bdi:104584398"/>
<gene>
    <name evidence="3" type="primary">LOC104584398</name>
    <name evidence="2" type="ORF">BRADI_4g07310v3</name>
</gene>
<keyword evidence="4" id="KW-1185">Reference proteome</keyword>
<feature type="compositionally biased region" description="Polar residues" evidence="1">
    <location>
        <begin position="45"/>
        <end position="65"/>
    </location>
</feature>
<protein>
    <submittedName>
        <fullName evidence="2 3">Uncharacterized protein</fullName>
    </submittedName>
</protein>
<dbReference type="HOGENOM" id="CLU_083158_0_0_1"/>
<name>I1IID9_BRADI</name>
<dbReference type="Proteomes" id="UP000008810">
    <property type="component" value="Chromosome 4"/>
</dbReference>
<evidence type="ECO:0000256" key="1">
    <source>
        <dbReference type="SAM" id="MobiDB-lite"/>
    </source>
</evidence>
<evidence type="ECO:0000313" key="3">
    <source>
        <dbReference type="EnsemblPlants" id="KQJ86714"/>
    </source>
</evidence>
<dbReference type="OMA" id="SNGRPRC"/>
<reference evidence="2 3" key="1">
    <citation type="journal article" date="2010" name="Nature">
        <title>Genome sequencing and analysis of the model grass Brachypodium distachyon.</title>
        <authorList>
            <consortium name="International Brachypodium Initiative"/>
        </authorList>
    </citation>
    <scope>NUCLEOTIDE SEQUENCE [LARGE SCALE GENOMIC DNA]</scope>
    <source>
        <strain evidence="2">Bd21</strain>
        <strain evidence="3">cv. Bd21</strain>
    </source>
</reference>
<dbReference type="OrthoDB" id="695625at2759"/>
<reference evidence="2" key="2">
    <citation type="submission" date="2017-06" db="EMBL/GenBank/DDBJ databases">
        <title>WGS assembly of Brachypodium distachyon.</title>
        <authorList>
            <consortium name="The International Brachypodium Initiative"/>
            <person name="Lucas S."/>
            <person name="Harmon-Smith M."/>
            <person name="Lail K."/>
            <person name="Tice H."/>
            <person name="Grimwood J."/>
            <person name="Bruce D."/>
            <person name="Barry K."/>
            <person name="Shu S."/>
            <person name="Lindquist E."/>
            <person name="Wang M."/>
            <person name="Pitluck S."/>
            <person name="Vogel J.P."/>
            <person name="Garvin D.F."/>
            <person name="Mockler T.C."/>
            <person name="Schmutz J."/>
            <person name="Rokhsar D."/>
            <person name="Bevan M.W."/>
        </authorList>
    </citation>
    <scope>NUCLEOTIDE SEQUENCE</scope>
    <source>
        <strain evidence="2">Bd21</strain>
    </source>
</reference>
<dbReference type="PANTHER" id="PTHR36885">
    <property type="entry name" value="EXPRESSED PROTEIN"/>
    <property type="match status" value="1"/>
</dbReference>
<reference evidence="3" key="3">
    <citation type="submission" date="2018-08" db="UniProtKB">
        <authorList>
            <consortium name="EnsemblPlants"/>
        </authorList>
    </citation>
    <scope>IDENTIFICATION</scope>
    <source>
        <strain evidence="3">cv. Bd21</strain>
    </source>
</reference>
<feature type="region of interest" description="Disordered" evidence="1">
    <location>
        <begin position="45"/>
        <end position="67"/>
    </location>
</feature>
<feature type="region of interest" description="Disordered" evidence="1">
    <location>
        <begin position="174"/>
        <end position="206"/>
    </location>
</feature>
<dbReference type="RefSeq" id="XP_010237259.1">
    <property type="nucleotide sequence ID" value="XM_010238957.3"/>
</dbReference>
<dbReference type="Gramene" id="KQJ86714">
    <property type="protein sequence ID" value="KQJ86714"/>
    <property type="gene ID" value="BRADI_4g07310v3"/>
</dbReference>
<evidence type="ECO:0000313" key="4">
    <source>
        <dbReference type="Proteomes" id="UP000008810"/>
    </source>
</evidence>
<evidence type="ECO:0000313" key="2">
    <source>
        <dbReference type="EMBL" id="KQJ86714.1"/>
    </source>
</evidence>
<dbReference type="EnsemblPlants" id="KQJ86714">
    <property type="protein sequence ID" value="KQJ86714"/>
    <property type="gene ID" value="BRADI_4g07310v3"/>
</dbReference>
<dbReference type="PANTHER" id="PTHR36885:SF3">
    <property type="entry name" value="OS12G0485150 PROTEIN"/>
    <property type="match status" value="1"/>
</dbReference>
<dbReference type="eggNOG" id="ENOG502R3ZS">
    <property type="taxonomic scope" value="Eukaryota"/>
</dbReference>
<dbReference type="AlphaFoldDB" id="I1IID9"/>
<dbReference type="EMBL" id="CM000883">
    <property type="protein sequence ID" value="KQJ86714.1"/>
    <property type="molecule type" value="Genomic_DNA"/>
</dbReference>
<dbReference type="GeneID" id="104584398"/>
<organism evidence="2">
    <name type="scientific">Brachypodium distachyon</name>
    <name type="common">Purple false brome</name>
    <name type="synonym">Trachynia distachya</name>
    <dbReference type="NCBI Taxonomy" id="15368"/>
    <lineage>
        <taxon>Eukaryota</taxon>
        <taxon>Viridiplantae</taxon>
        <taxon>Streptophyta</taxon>
        <taxon>Embryophyta</taxon>
        <taxon>Tracheophyta</taxon>
        <taxon>Spermatophyta</taxon>
        <taxon>Magnoliopsida</taxon>
        <taxon>Liliopsida</taxon>
        <taxon>Poales</taxon>
        <taxon>Poaceae</taxon>
        <taxon>BOP clade</taxon>
        <taxon>Pooideae</taxon>
        <taxon>Stipodae</taxon>
        <taxon>Brachypodieae</taxon>
        <taxon>Brachypodium</taxon>
    </lineage>
</organism>
<feature type="compositionally biased region" description="Low complexity" evidence="1">
    <location>
        <begin position="192"/>
        <end position="206"/>
    </location>
</feature>